<evidence type="ECO:0000256" key="6">
    <source>
        <dbReference type="ARBA" id="ARBA00022840"/>
    </source>
</evidence>
<dbReference type="PANTHER" id="PTHR24416">
    <property type="entry name" value="TYROSINE-PROTEIN KINASE RECEPTOR"/>
    <property type="match status" value="1"/>
</dbReference>
<dbReference type="PROSITE" id="PS50011">
    <property type="entry name" value="PROTEIN_KINASE_DOM"/>
    <property type="match status" value="1"/>
</dbReference>
<evidence type="ECO:0000256" key="8">
    <source>
        <dbReference type="ARBA" id="ARBA00023157"/>
    </source>
</evidence>
<proteinExistence type="predicted"/>
<feature type="domain" description="Protein kinase" evidence="13">
    <location>
        <begin position="741"/>
        <end position="1014"/>
    </location>
</feature>
<dbReference type="Gene3D" id="4.10.400.10">
    <property type="entry name" value="Low-density Lipoprotein Receptor"/>
    <property type="match status" value="1"/>
</dbReference>
<dbReference type="InterPro" id="IPR020635">
    <property type="entry name" value="Tyr_kinase_cat_dom"/>
</dbReference>
<dbReference type="PROSITE" id="PS00107">
    <property type="entry name" value="PROTEIN_KINASE_ATP"/>
    <property type="match status" value="1"/>
</dbReference>
<accession>A0A8W8NHH4</accession>
<evidence type="ECO:0000256" key="4">
    <source>
        <dbReference type="ARBA" id="ARBA00022741"/>
    </source>
</evidence>
<evidence type="ECO:0000313" key="15">
    <source>
        <dbReference type="Proteomes" id="UP000005408"/>
    </source>
</evidence>
<dbReference type="InterPro" id="IPR002172">
    <property type="entry name" value="LDrepeatLR_classA_rpt"/>
</dbReference>
<evidence type="ECO:0000256" key="11">
    <source>
        <dbReference type="PROSITE-ProRule" id="PRU10141"/>
    </source>
</evidence>
<dbReference type="SMART" id="SM00192">
    <property type="entry name" value="LDLa"/>
    <property type="match status" value="1"/>
</dbReference>
<dbReference type="AlphaFoldDB" id="A0A8W8NHH4"/>
<keyword evidence="7" id="KW-0829">Tyrosine-protein kinase</keyword>
<feature type="disulfide bond" evidence="10">
    <location>
        <begin position="437"/>
        <end position="455"/>
    </location>
</feature>
<evidence type="ECO:0000313" key="14">
    <source>
        <dbReference type="EnsemblMetazoa" id="G5835.1:cds"/>
    </source>
</evidence>
<dbReference type="InterPro" id="IPR017441">
    <property type="entry name" value="Protein_kinase_ATP_BS"/>
</dbReference>
<keyword evidence="5" id="KW-0418">Kinase</keyword>
<comment type="subcellular location">
    <subcellularLocation>
        <location evidence="1">Membrane</location>
        <topology evidence="1">Single-pass membrane protein</topology>
    </subcellularLocation>
</comment>
<dbReference type="InterPro" id="IPR050122">
    <property type="entry name" value="RTK"/>
</dbReference>
<dbReference type="InterPro" id="IPR011009">
    <property type="entry name" value="Kinase-like_dom_sf"/>
</dbReference>
<keyword evidence="6 11" id="KW-0067">ATP-binding</keyword>
<keyword evidence="12" id="KW-0732">Signal</keyword>
<feature type="signal peptide" evidence="12">
    <location>
        <begin position="1"/>
        <end position="19"/>
    </location>
</feature>
<evidence type="ECO:0000259" key="13">
    <source>
        <dbReference type="PROSITE" id="PS50011"/>
    </source>
</evidence>
<evidence type="ECO:0000256" key="1">
    <source>
        <dbReference type="ARBA" id="ARBA00004167"/>
    </source>
</evidence>
<dbReference type="PRINTS" id="PR00109">
    <property type="entry name" value="TYRKINASE"/>
</dbReference>
<dbReference type="GO" id="GO:0004714">
    <property type="term" value="F:transmembrane receptor protein tyrosine kinase activity"/>
    <property type="evidence" value="ECO:0007669"/>
    <property type="project" value="UniProtKB-EC"/>
</dbReference>
<dbReference type="GO" id="GO:0007169">
    <property type="term" value="P:cell surface receptor protein tyrosine kinase signaling pathway"/>
    <property type="evidence" value="ECO:0007669"/>
    <property type="project" value="TreeGrafter"/>
</dbReference>
<dbReference type="SUPFAM" id="SSF49899">
    <property type="entry name" value="Concanavalin A-like lectins/glucanases"/>
    <property type="match status" value="1"/>
</dbReference>
<keyword evidence="2" id="KW-0597">Phosphoprotein</keyword>
<dbReference type="SMART" id="SM00219">
    <property type="entry name" value="TyrKc"/>
    <property type="match status" value="1"/>
</dbReference>
<evidence type="ECO:0000256" key="12">
    <source>
        <dbReference type="SAM" id="SignalP"/>
    </source>
</evidence>
<reference evidence="14" key="1">
    <citation type="submission" date="2022-08" db="UniProtKB">
        <authorList>
            <consortium name="EnsemblMetazoa"/>
        </authorList>
    </citation>
    <scope>IDENTIFICATION</scope>
    <source>
        <strain evidence="14">05x7-T-G4-1.051#20</strain>
    </source>
</reference>
<keyword evidence="15" id="KW-1185">Reference proteome</keyword>
<name>A0A8W8NHH4_MAGGI</name>
<dbReference type="Proteomes" id="UP000005408">
    <property type="component" value="Unassembled WGS sequence"/>
</dbReference>
<dbReference type="InterPro" id="IPR000719">
    <property type="entry name" value="Prot_kinase_dom"/>
</dbReference>
<dbReference type="Pfam" id="PF07714">
    <property type="entry name" value="PK_Tyr_Ser-Thr"/>
    <property type="match status" value="1"/>
</dbReference>
<dbReference type="PROSITE" id="PS00109">
    <property type="entry name" value="PROTEIN_KINASE_TYR"/>
    <property type="match status" value="1"/>
</dbReference>
<keyword evidence="3" id="KW-0808">Transferase</keyword>
<feature type="disulfide bond" evidence="10">
    <location>
        <begin position="430"/>
        <end position="442"/>
    </location>
</feature>
<feature type="chain" id="PRO_5036464009" description="Protein kinase domain-containing protein" evidence="12">
    <location>
        <begin position="20"/>
        <end position="1052"/>
    </location>
</feature>
<dbReference type="Pfam" id="PF00057">
    <property type="entry name" value="Ldl_recept_a"/>
    <property type="match status" value="1"/>
</dbReference>
<keyword evidence="8 10" id="KW-1015">Disulfide bond</keyword>
<dbReference type="InterPro" id="IPR013320">
    <property type="entry name" value="ConA-like_dom_sf"/>
</dbReference>
<dbReference type="SUPFAM" id="SSF57424">
    <property type="entry name" value="LDL receptor-like module"/>
    <property type="match status" value="1"/>
</dbReference>
<dbReference type="GO" id="GO:0005524">
    <property type="term" value="F:ATP binding"/>
    <property type="evidence" value="ECO:0007669"/>
    <property type="project" value="UniProtKB-UniRule"/>
</dbReference>
<feature type="disulfide bond" evidence="10">
    <location>
        <begin position="449"/>
        <end position="464"/>
    </location>
</feature>
<feature type="binding site" evidence="11">
    <location>
        <position position="776"/>
    </location>
    <ligand>
        <name>ATP</name>
        <dbReference type="ChEBI" id="CHEBI:30616"/>
    </ligand>
</feature>
<dbReference type="EnsemblMetazoa" id="G5835.1">
    <property type="protein sequence ID" value="G5835.1:cds"/>
    <property type="gene ID" value="G5835"/>
</dbReference>
<dbReference type="SUPFAM" id="SSF56112">
    <property type="entry name" value="Protein kinase-like (PK-like)"/>
    <property type="match status" value="1"/>
</dbReference>
<dbReference type="PANTHER" id="PTHR24416:SF604">
    <property type="entry name" value="RECEPTOR PROTEIN-TYROSINE KINASE"/>
    <property type="match status" value="1"/>
</dbReference>
<evidence type="ECO:0000256" key="10">
    <source>
        <dbReference type="PROSITE-ProRule" id="PRU00124"/>
    </source>
</evidence>
<dbReference type="Gene3D" id="3.30.200.20">
    <property type="entry name" value="Phosphorylase Kinase, domain 1"/>
    <property type="match status" value="1"/>
</dbReference>
<dbReference type="InterPro" id="IPR001245">
    <property type="entry name" value="Ser-Thr/Tyr_kinase_cat_dom"/>
</dbReference>
<dbReference type="CDD" id="cd00112">
    <property type="entry name" value="LDLa"/>
    <property type="match status" value="1"/>
</dbReference>
<organism evidence="14 15">
    <name type="scientific">Magallana gigas</name>
    <name type="common">Pacific oyster</name>
    <name type="synonym">Crassostrea gigas</name>
    <dbReference type="NCBI Taxonomy" id="29159"/>
    <lineage>
        <taxon>Eukaryota</taxon>
        <taxon>Metazoa</taxon>
        <taxon>Spiralia</taxon>
        <taxon>Lophotrochozoa</taxon>
        <taxon>Mollusca</taxon>
        <taxon>Bivalvia</taxon>
        <taxon>Autobranchia</taxon>
        <taxon>Pteriomorphia</taxon>
        <taxon>Ostreida</taxon>
        <taxon>Ostreoidea</taxon>
        <taxon>Ostreidae</taxon>
        <taxon>Magallana</taxon>
    </lineage>
</organism>
<sequence length="1052" mass="119587">MRLLRSLEAILVSVGLIYCVSVDGTSESLRASLQLTYKQRINETVGFFQFLSENFVHDIVGMSIDKMKLEIPRNPDDMATVNDTKGQDLLRVGRCSLQLSFQEEEGGELTVTGEHINELSIDQEQREILLCAFVTIPILSEGSREYRTPTLVISTADPKWKTSSCENMTDSVCSEFNSTTRLTTSSKIFGSGKCCTIGLKIAYPLRIIQIFIITNQTEWLPLVSGRNARKGSAENENLFFVGEIPAIFKIVIVYEEEMSASFSIFWKNCNTIKRAISTTLSGWNYNVTDFTIYDEFCDCNEALLQPFYCDGPSKGLVLQTAGNLATITSEMITSSNPECYLSLVMTTTFRTYAGVTILSKNRTKFRVFSENREGGLYNHHSKEYRIKVGQIKEDFKIQVDLQRLQPSSLMAVGSIALNNCTGPHSFDSNCSSSEYMCKTGVCISKWKRCNIAKDCYHGDDEEHCGREISPWHCDFDDMPNSTCNFLQYENDKCGQFKVTEGRLFGHPGPEHTNTHDRGAMLYFQRNFCKKPFSAEIRTQLFEYTLPEKQENKSKCTLSIASKGENSCWWNLYLCQDSSCTRKLFRGNTTGIWRTDVVTLNLMSGSYYIKLKAKERCEWMAIDDVFFSPNCFSPEPEDLDITWWVEIFVPFVCLIVLIEIIVVSWAVCQKFSVCQKSVFLEKFYFLRSRKHSDMKDFLGDRCVLPNSTSRFKDMLTEDNPNYALLSERTLNECIRNIPFTSVCLESLLGEGSFGQVYKGKLIKHGETKEDLPIAIKKLPAGSFNENISDFLLEALTLGKFDHKNIVRCLGITSDPRGELLLILELMEGGDLRKYLRSHRQKEDLTIKELLKISLDIALGCQYLEENKFIHRDIAARNCLLSSTDSNKIAKIGDFGFAKDIYGTDYYKKSELTMVPVRWMPEESFKNGKFTSKSDVWAFGVLLWEVFSFGQLPYEDLTNCEVMAKVMNGHRLGQPKLCPIQLYTLMGDCWNTEPEKRPCFKTIVTIFTTLYTHSYAQSALTSNGICSLKVNGGKHRLNTYDEVDNAIPLLEALS</sequence>
<evidence type="ECO:0000256" key="5">
    <source>
        <dbReference type="ARBA" id="ARBA00022777"/>
    </source>
</evidence>
<keyword evidence="4 11" id="KW-0547">Nucleotide-binding</keyword>
<dbReference type="InterPro" id="IPR008266">
    <property type="entry name" value="Tyr_kinase_AS"/>
</dbReference>
<comment type="catalytic activity">
    <reaction evidence="9">
        <text>L-tyrosyl-[protein] + ATP = O-phospho-L-tyrosyl-[protein] + ADP + H(+)</text>
        <dbReference type="Rhea" id="RHEA:10596"/>
        <dbReference type="Rhea" id="RHEA-COMP:10136"/>
        <dbReference type="Rhea" id="RHEA-COMP:20101"/>
        <dbReference type="ChEBI" id="CHEBI:15378"/>
        <dbReference type="ChEBI" id="CHEBI:30616"/>
        <dbReference type="ChEBI" id="CHEBI:46858"/>
        <dbReference type="ChEBI" id="CHEBI:61978"/>
        <dbReference type="ChEBI" id="CHEBI:456216"/>
        <dbReference type="EC" id="2.7.10.1"/>
    </reaction>
</comment>
<evidence type="ECO:0000256" key="9">
    <source>
        <dbReference type="ARBA" id="ARBA00051243"/>
    </source>
</evidence>
<protein>
    <recommendedName>
        <fullName evidence="13">Protein kinase domain-containing protein</fullName>
    </recommendedName>
</protein>
<evidence type="ECO:0000256" key="3">
    <source>
        <dbReference type="ARBA" id="ARBA00022679"/>
    </source>
</evidence>
<dbReference type="InterPro" id="IPR023415">
    <property type="entry name" value="LDLR_class-A_CS"/>
</dbReference>
<evidence type="ECO:0000256" key="7">
    <source>
        <dbReference type="ARBA" id="ARBA00023137"/>
    </source>
</evidence>
<dbReference type="GO" id="GO:0005886">
    <property type="term" value="C:plasma membrane"/>
    <property type="evidence" value="ECO:0007669"/>
    <property type="project" value="TreeGrafter"/>
</dbReference>
<evidence type="ECO:0000256" key="2">
    <source>
        <dbReference type="ARBA" id="ARBA00022553"/>
    </source>
</evidence>
<dbReference type="InterPro" id="IPR036055">
    <property type="entry name" value="LDL_receptor-like_sf"/>
</dbReference>
<dbReference type="FunFam" id="1.10.510.10:FF:000554">
    <property type="entry name" value="Predicted protein"/>
    <property type="match status" value="1"/>
</dbReference>
<dbReference type="PROSITE" id="PS01209">
    <property type="entry name" value="LDLRA_1"/>
    <property type="match status" value="1"/>
</dbReference>
<dbReference type="GO" id="GO:0043235">
    <property type="term" value="C:receptor complex"/>
    <property type="evidence" value="ECO:0007669"/>
    <property type="project" value="TreeGrafter"/>
</dbReference>
<dbReference type="PROSITE" id="PS50068">
    <property type="entry name" value="LDLRA_2"/>
    <property type="match status" value="1"/>
</dbReference>
<dbReference type="GO" id="GO:0045664">
    <property type="term" value="P:regulation of neuron differentiation"/>
    <property type="evidence" value="ECO:0007669"/>
    <property type="project" value="TreeGrafter"/>
</dbReference>
<dbReference type="Gene3D" id="1.10.510.10">
    <property type="entry name" value="Transferase(Phosphotransferase) domain 1"/>
    <property type="match status" value="1"/>
</dbReference>